<feature type="compositionally biased region" description="Low complexity" evidence="1">
    <location>
        <begin position="211"/>
        <end position="230"/>
    </location>
</feature>
<comment type="caution">
    <text evidence="3">The sequence shown here is derived from an EMBL/GenBank/DDBJ whole genome shotgun (WGS) entry which is preliminary data.</text>
</comment>
<evidence type="ECO:0000313" key="4">
    <source>
        <dbReference type="Proteomes" id="UP000288859"/>
    </source>
</evidence>
<feature type="compositionally biased region" description="Basic and acidic residues" evidence="1">
    <location>
        <begin position="476"/>
        <end position="488"/>
    </location>
</feature>
<feature type="region of interest" description="Disordered" evidence="1">
    <location>
        <begin position="365"/>
        <end position="385"/>
    </location>
</feature>
<proteinExistence type="predicted"/>
<feature type="region of interest" description="Disordered" evidence="1">
    <location>
        <begin position="422"/>
        <end position="442"/>
    </location>
</feature>
<feature type="region of interest" description="Disordered" evidence="1">
    <location>
        <begin position="178"/>
        <end position="242"/>
    </location>
</feature>
<feature type="region of interest" description="Disordered" evidence="1">
    <location>
        <begin position="310"/>
        <end position="333"/>
    </location>
</feature>
<dbReference type="EMBL" id="NAJM01000004">
    <property type="protein sequence ID" value="RVX74322.1"/>
    <property type="molecule type" value="Genomic_DNA"/>
</dbReference>
<feature type="compositionally biased region" description="Pro residues" evidence="1">
    <location>
        <begin position="231"/>
        <end position="242"/>
    </location>
</feature>
<evidence type="ECO:0000256" key="1">
    <source>
        <dbReference type="SAM" id="MobiDB-lite"/>
    </source>
</evidence>
<feature type="compositionally biased region" description="Low complexity" evidence="1">
    <location>
        <begin position="181"/>
        <end position="191"/>
    </location>
</feature>
<sequence length="514" mass="58095">MATLKSTPPLPYSPRSHIHIFISTLHLLDLPRQPTYPDITITTFSTTSTLQQRIKATEWTLYHLFQLYYQHLQSTSPATPSQMHLLTPTFSFPPKTPLHSLTLRSGFYKILTDMKRTAVLPKTITLRKTMFDECKGEKFDEVLAAFAMVVLRRVVMSSTEKDKDKEYRPLSTSSLNIKTVSTATATSTSTSKMMRPPAMKSKPSSHIKKPTSSSFPSSSSSSTTTTITAPLNPPKPDLPIPSIPISALHSPPTITTPTNPDHIIPLLLAHRFILQRNLNHRNQLTQQAQTYTSYFTARENKLTHQLKDLETQTQTHSHPSSSSDNSSSSPITLDTHTNLADVYEKVMRVFATTPEWGRYLLDGEYADEDTTNEPNEGQGQGKGEIKDQVDRFRLENDNLTSSSFPILRPPESMLEILGRDEPARQQHQHHQKQMSQHKGSEMSRVANLKNRLREQQERIQALLRIVNGFQDDSSQEEEKAGHGRDTARVDTAQSTTSTRYVAQPRFTRHLSIRV</sequence>
<dbReference type="InterPro" id="IPR028163">
    <property type="entry name" value="HAUS_6_N"/>
</dbReference>
<organism evidence="3 4">
    <name type="scientific">Exophiala mesophila</name>
    <name type="common">Black yeast-like fungus</name>
    <dbReference type="NCBI Taxonomy" id="212818"/>
    <lineage>
        <taxon>Eukaryota</taxon>
        <taxon>Fungi</taxon>
        <taxon>Dikarya</taxon>
        <taxon>Ascomycota</taxon>
        <taxon>Pezizomycotina</taxon>
        <taxon>Eurotiomycetes</taxon>
        <taxon>Chaetothyriomycetidae</taxon>
        <taxon>Chaetothyriales</taxon>
        <taxon>Herpotrichiellaceae</taxon>
        <taxon>Exophiala</taxon>
    </lineage>
</organism>
<dbReference type="AlphaFoldDB" id="A0A438NF13"/>
<dbReference type="OrthoDB" id="5575722at2759"/>
<dbReference type="Proteomes" id="UP000288859">
    <property type="component" value="Unassembled WGS sequence"/>
</dbReference>
<name>A0A438NF13_EXOME</name>
<gene>
    <name evidence="3" type="ORF">B0A52_01447</name>
</gene>
<feature type="compositionally biased region" description="Low complexity" evidence="1">
    <location>
        <begin position="316"/>
        <end position="330"/>
    </location>
</feature>
<accession>A0A438NF13</accession>
<feature type="domain" description="HAUS augmin-like complex subunit 6 N-terminal" evidence="2">
    <location>
        <begin position="22"/>
        <end position="186"/>
    </location>
</feature>
<evidence type="ECO:0000313" key="3">
    <source>
        <dbReference type="EMBL" id="RVX74322.1"/>
    </source>
</evidence>
<evidence type="ECO:0000259" key="2">
    <source>
        <dbReference type="Pfam" id="PF14661"/>
    </source>
</evidence>
<dbReference type="Pfam" id="PF14661">
    <property type="entry name" value="HAUS6_N"/>
    <property type="match status" value="1"/>
</dbReference>
<reference evidence="3 4" key="1">
    <citation type="submission" date="2017-03" db="EMBL/GenBank/DDBJ databases">
        <title>Genomes of endolithic fungi from Antarctica.</title>
        <authorList>
            <person name="Coleine C."/>
            <person name="Masonjones S."/>
            <person name="Stajich J.E."/>
        </authorList>
    </citation>
    <scope>NUCLEOTIDE SEQUENCE [LARGE SCALE GENOMIC DNA]</scope>
    <source>
        <strain evidence="3 4">CCFEE 6314</strain>
    </source>
</reference>
<feature type="compositionally biased region" description="Polar residues" evidence="1">
    <location>
        <begin position="491"/>
        <end position="500"/>
    </location>
</feature>
<protein>
    <recommendedName>
        <fullName evidence="2">HAUS augmin-like complex subunit 6 N-terminal domain-containing protein</fullName>
    </recommendedName>
</protein>
<feature type="region of interest" description="Disordered" evidence="1">
    <location>
        <begin position="470"/>
        <end position="500"/>
    </location>
</feature>